<dbReference type="SUPFAM" id="SSF54695">
    <property type="entry name" value="POZ domain"/>
    <property type="match status" value="1"/>
</dbReference>
<dbReference type="EMBL" id="CAJOBG010000127">
    <property type="protein sequence ID" value="CAF3762562.1"/>
    <property type="molecule type" value="Genomic_DNA"/>
</dbReference>
<gene>
    <name evidence="5" type="ORF">OVN521_LOCUS1771</name>
    <name evidence="4" type="ORF">WKI299_LOCUS5616</name>
</gene>
<dbReference type="EMBL" id="CAJNRF010001566">
    <property type="protein sequence ID" value="CAF2017968.1"/>
    <property type="molecule type" value="Genomic_DNA"/>
</dbReference>
<dbReference type="InterPro" id="IPR002083">
    <property type="entry name" value="MATH/TRAF_dom"/>
</dbReference>
<reference evidence="4" key="1">
    <citation type="submission" date="2021-02" db="EMBL/GenBank/DDBJ databases">
        <authorList>
            <person name="Nowell W R."/>
        </authorList>
    </citation>
    <scope>NUCLEOTIDE SEQUENCE</scope>
</reference>
<dbReference type="Proteomes" id="UP000663866">
    <property type="component" value="Unassembled WGS sequence"/>
</dbReference>
<dbReference type="CDD" id="cd18186">
    <property type="entry name" value="BTB_POZ_ZBTB_KLHL-like"/>
    <property type="match status" value="1"/>
</dbReference>
<dbReference type="Gene3D" id="2.60.210.10">
    <property type="entry name" value="Apoptosis, Tumor Necrosis Factor Receptor Associated Protein 2, Chain A"/>
    <property type="match status" value="1"/>
</dbReference>
<name>A0A816MY44_9BILA</name>
<organism evidence="4 6">
    <name type="scientific">Rotaria magnacalcarata</name>
    <dbReference type="NCBI Taxonomy" id="392030"/>
    <lineage>
        <taxon>Eukaryota</taxon>
        <taxon>Metazoa</taxon>
        <taxon>Spiralia</taxon>
        <taxon>Gnathifera</taxon>
        <taxon>Rotifera</taxon>
        <taxon>Eurotatoria</taxon>
        <taxon>Bdelloidea</taxon>
        <taxon>Philodinida</taxon>
        <taxon>Philodinidae</taxon>
        <taxon>Rotaria</taxon>
    </lineage>
</organism>
<dbReference type="PROSITE" id="PS50144">
    <property type="entry name" value="MATH"/>
    <property type="match status" value="1"/>
</dbReference>
<dbReference type="SMART" id="SM00225">
    <property type="entry name" value="BTB"/>
    <property type="match status" value="1"/>
</dbReference>
<evidence type="ECO:0000313" key="4">
    <source>
        <dbReference type="EMBL" id="CAF2017968.1"/>
    </source>
</evidence>
<dbReference type="InterPro" id="IPR000210">
    <property type="entry name" value="BTB/POZ_dom"/>
</dbReference>
<evidence type="ECO:0000313" key="6">
    <source>
        <dbReference type="Proteomes" id="UP000663856"/>
    </source>
</evidence>
<proteinExistence type="predicted"/>
<dbReference type="Gene3D" id="1.25.40.420">
    <property type="match status" value="1"/>
</dbReference>
<evidence type="ECO:0000313" key="7">
    <source>
        <dbReference type="Proteomes" id="UP000663866"/>
    </source>
</evidence>
<evidence type="ECO:0000259" key="2">
    <source>
        <dbReference type="PROSITE" id="PS50097"/>
    </source>
</evidence>
<feature type="compositionally biased region" description="Low complexity" evidence="1">
    <location>
        <begin position="232"/>
        <end position="264"/>
    </location>
</feature>
<feature type="region of interest" description="Disordered" evidence="1">
    <location>
        <begin position="224"/>
        <end position="305"/>
    </location>
</feature>
<dbReference type="Proteomes" id="UP000663856">
    <property type="component" value="Unassembled WGS sequence"/>
</dbReference>
<evidence type="ECO:0000256" key="1">
    <source>
        <dbReference type="SAM" id="MobiDB-lite"/>
    </source>
</evidence>
<feature type="domain" description="MATH" evidence="3">
    <location>
        <begin position="34"/>
        <end position="168"/>
    </location>
</feature>
<dbReference type="PANTHER" id="PTHR24413">
    <property type="entry name" value="SPECKLE-TYPE POZ PROTEIN"/>
    <property type="match status" value="1"/>
</dbReference>
<sequence length="471" mass="52624">MSGSGTERSNFRGNRPLSSNPPHSICVTDRKVVSFTHLWTIDHFQSYLDDPQSPRVLFSSYFSPNFGPHTDTSWCLKLYPKGVNEKSVEYISLFVKYVRGRSDLQAKAEFSLINSRGEFHIVRKTPYHIFPTGGDWGYSEYLMRMVLTTQRKSELLNADQSLKIFTRVIIVGESSSSIIHEEKKNTYESLISLSSHFSSLLTSTKDNCHDVTIIVRPQQYNGLTYENKSHDTPSSSSTSSSPTDVGKSSSSSLSKRSNNNNNNSGAGNHRTKRKRYSTNSGGSSGAGESSGETNHDETTSTALAISSTPTSTTFYAHRSILSVRSPVFAAMFSHSMLEDQNSTIEITDLQPETVRALLEYIYTSNVEEIDEHNAVEIFKAADKYELELLKQKAELIMMNSLSVSNCTMLYIVADLHNANELKKRVLNFIMRNILEVTESDDWRILVEQHPALATEAFVYSAEHAASCACSS</sequence>
<feature type="domain" description="BTB" evidence="2">
    <location>
        <begin position="299"/>
        <end position="370"/>
    </location>
</feature>
<dbReference type="InterPro" id="IPR011333">
    <property type="entry name" value="SKP1/BTB/POZ_sf"/>
</dbReference>
<dbReference type="GO" id="GO:0030163">
    <property type="term" value="P:protein catabolic process"/>
    <property type="evidence" value="ECO:0007669"/>
    <property type="project" value="UniProtKB-ARBA"/>
</dbReference>
<evidence type="ECO:0000313" key="5">
    <source>
        <dbReference type="EMBL" id="CAF3762562.1"/>
    </source>
</evidence>
<keyword evidence="7" id="KW-1185">Reference proteome</keyword>
<dbReference type="InterPro" id="IPR008974">
    <property type="entry name" value="TRAF-like"/>
</dbReference>
<dbReference type="Pfam" id="PF00651">
    <property type="entry name" value="BTB"/>
    <property type="match status" value="1"/>
</dbReference>
<comment type="caution">
    <text evidence="4">The sequence shown here is derived from an EMBL/GenBank/DDBJ whole genome shotgun (WGS) entry which is preliminary data.</text>
</comment>
<protein>
    <recommendedName>
        <fullName evidence="8">BTB domain-containing protein</fullName>
    </recommendedName>
</protein>
<evidence type="ECO:0008006" key="8">
    <source>
        <dbReference type="Google" id="ProtNLM"/>
    </source>
</evidence>
<accession>A0A816MY44</accession>
<dbReference type="PROSITE" id="PS50097">
    <property type="entry name" value="BTB"/>
    <property type="match status" value="1"/>
</dbReference>
<dbReference type="SUPFAM" id="SSF49599">
    <property type="entry name" value="TRAF domain-like"/>
    <property type="match status" value="1"/>
</dbReference>
<dbReference type="Pfam" id="PF22486">
    <property type="entry name" value="MATH_2"/>
    <property type="match status" value="1"/>
</dbReference>
<evidence type="ECO:0000259" key="3">
    <source>
        <dbReference type="PROSITE" id="PS50144"/>
    </source>
</evidence>
<dbReference type="Gene3D" id="3.30.710.10">
    <property type="entry name" value="Potassium Channel Kv1.1, Chain A"/>
    <property type="match status" value="1"/>
</dbReference>
<dbReference type="AlphaFoldDB" id="A0A816MY44"/>